<sequence>MTMEAETSQAMKNHTANVMLAAIETFNHKIYSMDANINSLDLKVGLLEGSVFNIGESDPDAYFTWDSSHERIFQVNDIIDEKKSTIAHFEGYAIIWWKYAKRFGNALNDGEPTPWNTLNGLIRQRKVVYLEEKVGLEDEYDEKAYDGERFKENEKVDKDNEDAWPQDGDFEVSNFVVRRAIIRGNGNMIVLPRMMGGPTDCHYLNLRSNSFQDGEDGTIRISSKPFTRSQDREFQGIQGLFMKHEVLNDVFLPSRGCHLMLIALTLDQGSLEESREWKMGLEGPLEGTCTQSALDLPWTCSSISRVGQNSPKFA</sequence>
<organism evidence="1 2">
    <name type="scientific">Capsicum annuum</name>
    <name type="common">Capsicum pepper</name>
    <dbReference type="NCBI Taxonomy" id="4072"/>
    <lineage>
        <taxon>Eukaryota</taxon>
        <taxon>Viridiplantae</taxon>
        <taxon>Streptophyta</taxon>
        <taxon>Embryophyta</taxon>
        <taxon>Tracheophyta</taxon>
        <taxon>Spermatophyta</taxon>
        <taxon>Magnoliopsida</taxon>
        <taxon>eudicotyledons</taxon>
        <taxon>Gunneridae</taxon>
        <taxon>Pentapetalae</taxon>
        <taxon>asterids</taxon>
        <taxon>lamiids</taxon>
        <taxon>Solanales</taxon>
        <taxon>Solanaceae</taxon>
        <taxon>Solanoideae</taxon>
        <taxon>Capsiceae</taxon>
        <taxon>Capsicum</taxon>
    </lineage>
</organism>
<comment type="caution">
    <text evidence="1">The sequence shown here is derived from an EMBL/GenBank/DDBJ whole genome shotgun (WGS) entry which is preliminary data.</text>
</comment>
<dbReference type="AlphaFoldDB" id="A0A2G2Z9D3"/>
<evidence type="ECO:0000313" key="2">
    <source>
        <dbReference type="Proteomes" id="UP000222542"/>
    </source>
</evidence>
<protein>
    <submittedName>
        <fullName evidence="1">Uncharacterized protein</fullName>
    </submittedName>
</protein>
<reference evidence="1 2" key="1">
    <citation type="journal article" date="2014" name="Nat. Genet.">
        <title>Genome sequence of the hot pepper provides insights into the evolution of pungency in Capsicum species.</title>
        <authorList>
            <person name="Kim S."/>
            <person name="Park M."/>
            <person name="Yeom S.I."/>
            <person name="Kim Y.M."/>
            <person name="Lee J.M."/>
            <person name="Lee H.A."/>
            <person name="Seo E."/>
            <person name="Choi J."/>
            <person name="Cheong K."/>
            <person name="Kim K.T."/>
            <person name="Jung K."/>
            <person name="Lee G.W."/>
            <person name="Oh S.K."/>
            <person name="Bae C."/>
            <person name="Kim S.B."/>
            <person name="Lee H.Y."/>
            <person name="Kim S.Y."/>
            <person name="Kim M.S."/>
            <person name="Kang B.C."/>
            <person name="Jo Y.D."/>
            <person name="Yang H.B."/>
            <person name="Jeong H.J."/>
            <person name="Kang W.H."/>
            <person name="Kwon J.K."/>
            <person name="Shin C."/>
            <person name="Lim J.Y."/>
            <person name="Park J.H."/>
            <person name="Huh J.H."/>
            <person name="Kim J.S."/>
            <person name="Kim B.D."/>
            <person name="Cohen O."/>
            <person name="Paran I."/>
            <person name="Suh M.C."/>
            <person name="Lee S.B."/>
            <person name="Kim Y.K."/>
            <person name="Shin Y."/>
            <person name="Noh S.J."/>
            <person name="Park J."/>
            <person name="Seo Y.S."/>
            <person name="Kwon S.Y."/>
            <person name="Kim H.A."/>
            <person name="Park J.M."/>
            <person name="Kim H.J."/>
            <person name="Choi S.B."/>
            <person name="Bosland P.W."/>
            <person name="Reeves G."/>
            <person name="Jo S.H."/>
            <person name="Lee B.W."/>
            <person name="Cho H.T."/>
            <person name="Choi H.S."/>
            <person name="Lee M.S."/>
            <person name="Yu Y."/>
            <person name="Do Choi Y."/>
            <person name="Park B.S."/>
            <person name="van Deynze A."/>
            <person name="Ashrafi H."/>
            <person name="Hill T."/>
            <person name="Kim W.T."/>
            <person name="Pai H.S."/>
            <person name="Ahn H.K."/>
            <person name="Yeam I."/>
            <person name="Giovannoni J.J."/>
            <person name="Rose J.K."/>
            <person name="Sorensen I."/>
            <person name="Lee S.J."/>
            <person name="Kim R.W."/>
            <person name="Choi I.Y."/>
            <person name="Choi B.S."/>
            <person name="Lim J.S."/>
            <person name="Lee Y.H."/>
            <person name="Choi D."/>
        </authorList>
    </citation>
    <scope>NUCLEOTIDE SEQUENCE [LARGE SCALE GENOMIC DNA]</scope>
    <source>
        <strain evidence="2">cv. CM334</strain>
    </source>
</reference>
<dbReference type="Proteomes" id="UP000222542">
    <property type="component" value="Unassembled WGS sequence"/>
</dbReference>
<dbReference type="EMBL" id="AYRZ02000006">
    <property type="protein sequence ID" value="PHT78608.1"/>
    <property type="molecule type" value="Genomic_DNA"/>
</dbReference>
<reference evidence="1 2" key="2">
    <citation type="journal article" date="2017" name="Genome Biol.">
        <title>New reference genome sequences of hot pepper reveal the massive evolution of plant disease-resistance genes by retroduplication.</title>
        <authorList>
            <person name="Kim S."/>
            <person name="Park J."/>
            <person name="Yeom S.I."/>
            <person name="Kim Y.M."/>
            <person name="Seo E."/>
            <person name="Kim K.T."/>
            <person name="Kim M.S."/>
            <person name="Lee J.M."/>
            <person name="Cheong K."/>
            <person name="Shin H.S."/>
            <person name="Kim S.B."/>
            <person name="Han K."/>
            <person name="Lee J."/>
            <person name="Park M."/>
            <person name="Lee H.A."/>
            <person name="Lee H.Y."/>
            <person name="Lee Y."/>
            <person name="Oh S."/>
            <person name="Lee J.H."/>
            <person name="Choi E."/>
            <person name="Choi E."/>
            <person name="Lee S.E."/>
            <person name="Jeon J."/>
            <person name="Kim H."/>
            <person name="Choi G."/>
            <person name="Song H."/>
            <person name="Lee J."/>
            <person name="Lee S.C."/>
            <person name="Kwon J.K."/>
            <person name="Lee H.Y."/>
            <person name="Koo N."/>
            <person name="Hong Y."/>
            <person name="Kim R.W."/>
            <person name="Kang W.H."/>
            <person name="Huh J.H."/>
            <person name="Kang B.C."/>
            <person name="Yang T.J."/>
            <person name="Lee Y.H."/>
            <person name="Bennetzen J.L."/>
            <person name="Choi D."/>
        </authorList>
    </citation>
    <scope>NUCLEOTIDE SEQUENCE [LARGE SCALE GENOMIC DNA]</scope>
    <source>
        <strain evidence="2">cv. CM334</strain>
    </source>
</reference>
<name>A0A2G2Z9D3_CAPAN</name>
<keyword evidence="2" id="KW-1185">Reference proteome</keyword>
<proteinExistence type="predicted"/>
<gene>
    <name evidence="1" type="ORF">T459_16660</name>
</gene>
<accession>A0A2G2Z9D3</accession>
<evidence type="ECO:0000313" key="1">
    <source>
        <dbReference type="EMBL" id="PHT78608.1"/>
    </source>
</evidence>
<dbReference type="Gramene" id="PHT78608">
    <property type="protein sequence ID" value="PHT78608"/>
    <property type="gene ID" value="T459_16660"/>
</dbReference>